<dbReference type="FunFam" id="3.40.605.10:FF:000007">
    <property type="entry name" value="NAD/NADP-dependent betaine aldehyde dehydrogenase"/>
    <property type="match status" value="1"/>
</dbReference>
<dbReference type="FunFam" id="3.40.605.10:FF:000026">
    <property type="entry name" value="Aldehyde dehydrogenase, putative"/>
    <property type="match status" value="1"/>
</dbReference>
<dbReference type="EMBL" id="WEGK01000032">
    <property type="protein sequence ID" value="MQY24326.1"/>
    <property type="molecule type" value="Genomic_DNA"/>
</dbReference>
<dbReference type="InterPro" id="IPR016162">
    <property type="entry name" value="Ald_DH_N"/>
</dbReference>
<evidence type="ECO:0000256" key="2">
    <source>
        <dbReference type="ARBA" id="ARBA00023002"/>
    </source>
</evidence>
<dbReference type="Proteomes" id="UP000438448">
    <property type="component" value="Unassembled WGS sequence"/>
</dbReference>
<dbReference type="AlphaFoldDB" id="A0A7K0DEW6"/>
<evidence type="ECO:0000256" key="4">
    <source>
        <dbReference type="RuleBase" id="RU003345"/>
    </source>
</evidence>
<dbReference type="InterPro" id="IPR015590">
    <property type="entry name" value="Aldehyde_DH_dom"/>
</dbReference>
<dbReference type="Pfam" id="PF00171">
    <property type="entry name" value="Aldedh"/>
    <property type="match status" value="1"/>
</dbReference>
<proteinExistence type="inferred from homology"/>
<keyword evidence="7" id="KW-1185">Reference proteome</keyword>
<dbReference type="CDD" id="cd07089">
    <property type="entry name" value="ALDH_CddD-AldA-like"/>
    <property type="match status" value="1"/>
</dbReference>
<dbReference type="SUPFAM" id="SSF53720">
    <property type="entry name" value="ALDH-like"/>
    <property type="match status" value="1"/>
</dbReference>
<sequence length="495" mass="52309">MTTNRSAASVAADESKADRQLLIGGRLVDAERTYPSYNPATEALVGHAPDATVNDAHLAIAAARGAFDNGVWATDVGLRIRCLEQLHRALTDHVEELRELTIAEVGATLSLTRAAQLEDPIKIVRYYADLLKTYSFTEDLGPVEYLGQQHRRWVEKEAAGVVSAIIAYNYPNQLALAKLAPALAAGCTVVLKAAPATPLITLALGELIQKYTDIPPGVVNILSSQQVPVGEALTIHPDVDLVTFTGSTAVGRAIMSAAGNGLKRVFLELGGKSAAIALDDADYQGVGQYAAFAATLNAGQACALTTRLLVPRADHDTVVDLVAANMARVRFGDPNDRKTYMGPLISAAQREKVDGLVQRAVAEGAKLVTGGEKAGPGYFYKPTLLAGVDPNSEIAQEEVFGPVLAVIAHDGDDDAVRIANNSAYGLSGAVFSADHDRALAVARRVRTGTFSINGGNYFFPDAPFGGYKQSGIGREMGVAGLEEFLERKTLASILG</sequence>
<dbReference type="GO" id="GO:0034832">
    <property type="term" value="F:geranial dehydrogenase activity"/>
    <property type="evidence" value="ECO:0007669"/>
    <property type="project" value="UniProtKB-EC"/>
</dbReference>
<evidence type="ECO:0000256" key="1">
    <source>
        <dbReference type="ARBA" id="ARBA00009986"/>
    </source>
</evidence>
<dbReference type="Gene3D" id="3.40.309.10">
    <property type="entry name" value="Aldehyde Dehydrogenase, Chain A, domain 2"/>
    <property type="match status" value="1"/>
</dbReference>
<evidence type="ECO:0000313" key="6">
    <source>
        <dbReference type="EMBL" id="MQY24326.1"/>
    </source>
</evidence>
<dbReference type="PANTHER" id="PTHR42804:SF1">
    <property type="entry name" value="ALDEHYDE DEHYDROGENASE-RELATED"/>
    <property type="match status" value="1"/>
</dbReference>
<gene>
    <name evidence="6" type="primary">geoB_3</name>
    <name evidence="6" type="ORF">NRB20_74610</name>
</gene>
<evidence type="ECO:0000313" key="7">
    <source>
        <dbReference type="Proteomes" id="UP000438448"/>
    </source>
</evidence>
<accession>A0A7K0DEW6</accession>
<reference evidence="6 7" key="1">
    <citation type="submission" date="2019-10" db="EMBL/GenBank/DDBJ databases">
        <title>Nocardia macrotermitis sp. nov. and Nocardia aurantia sp. nov., isolated from the gut of fungus growing-termite Macrotermes natalensis.</title>
        <authorList>
            <person name="Benndorf R."/>
            <person name="Schwitalla J."/>
            <person name="Martin K."/>
            <person name="De Beer W."/>
            <person name="Kaster A.-K."/>
            <person name="Vollmers J."/>
            <person name="Poulsen M."/>
            <person name="Beemelmanns C."/>
        </authorList>
    </citation>
    <scope>NUCLEOTIDE SEQUENCE [LARGE SCALE GENOMIC DNA]</scope>
    <source>
        <strain evidence="6 7">RB20</strain>
    </source>
</reference>
<feature type="active site" evidence="3">
    <location>
        <position position="268"/>
    </location>
</feature>
<name>A0A7K0DEW6_9NOCA</name>
<dbReference type="RefSeq" id="WP_153416061.1">
    <property type="nucleotide sequence ID" value="NZ_WEGK01000032.1"/>
</dbReference>
<dbReference type="OrthoDB" id="6882680at2"/>
<protein>
    <submittedName>
        <fullName evidence="6">Geranial dehydrogenase</fullName>
        <ecNumber evidence="6">1.2.1.86</ecNumber>
    </submittedName>
</protein>
<evidence type="ECO:0000259" key="5">
    <source>
        <dbReference type="Pfam" id="PF00171"/>
    </source>
</evidence>
<dbReference type="InterPro" id="IPR029510">
    <property type="entry name" value="Ald_DH_CS_GLU"/>
</dbReference>
<dbReference type="PROSITE" id="PS00687">
    <property type="entry name" value="ALDEHYDE_DEHYDR_GLU"/>
    <property type="match status" value="1"/>
</dbReference>
<evidence type="ECO:0000256" key="3">
    <source>
        <dbReference type="PROSITE-ProRule" id="PRU10007"/>
    </source>
</evidence>
<dbReference type="InterPro" id="IPR016163">
    <property type="entry name" value="Ald_DH_C"/>
</dbReference>
<organism evidence="6 7">
    <name type="scientific">Nocardia macrotermitis</name>
    <dbReference type="NCBI Taxonomy" id="2585198"/>
    <lineage>
        <taxon>Bacteria</taxon>
        <taxon>Bacillati</taxon>
        <taxon>Actinomycetota</taxon>
        <taxon>Actinomycetes</taxon>
        <taxon>Mycobacteriales</taxon>
        <taxon>Nocardiaceae</taxon>
        <taxon>Nocardia</taxon>
    </lineage>
</organism>
<keyword evidence="2 4" id="KW-0560">Oxidoreductase</keyword>
<dbReference type="PANTHER" id="PTHR42804">
    <property type="entry name" value="ALDEHYDE DEHYDROGENASE"/>
    <property type="match status" value="1"/>
</dbReference>
<dbReference type="InterPro" id="IPR016161">
    <property type="entry name" value="Ald_DH/histidinol_DH"/>
</dbReference>
<feature type="domain" description="Aldehyde dehydrogenase" evidence="5">
    <location>
        <begin position="31"/>
        <end position="489"/>
    </location>
</feature>
<comment type="caution">
    <text evidence="6">The sequence shown here is derived from an EMBL/GenBank/DDBJ whole genome shotgun (WGS) entry which is preliminary data.</text>
</comment>
<comment type="similarity">
    <text evidence="1 4">Belongs to the aldehyde dehydrogenase family.</text>
</comment>
<dbReference type="Gene3D" id="3.40.605.10">
    <property type="entry name" value="Aldehyde Dehydrogenase, Chain A, domain 1"/>
    <property type="match status" value="1"/>
</dbReference>
<dbReference type="EC" id="1.2.1.86" evidence="6"/>